<reference evidence="1 2" key="1">
    <citation type="submission" date="2021-03" db="EMBL/GenBank/DDBJ databases">
        <title>Sequencing the genomes of 1000 actinobacteria strains.</title>
        <authorList>
            <person name="Klenk H.-P."/>
        </authorList>
    </citation>
    <scope>NUCLEOTIDE SEQUENCE [LARGE SCALE GENOMIC DNA]</scope>
    <source>
        <strain evidence="1 2">DSM 15454</strain>
    </source>
</reference>
<proteinExistence type="predicted"/>
<sequence>MAQGIKSTWTSDDDAVAIPQVTPDVLQFGTSFDTSAELLERVQLALAGETGFLLDEGVVDGPEGADLCMIHEAAPGDTFERRGRPQGWQRCMMLE</sequence>
<evidence type="ECO:0000313" key="1">
    <source>
        <dbReference type="EMBL" id="MBP2375596.1"/>
    </source>
</evidence>
<protein>
    <submittedName>
        <fullName evidence="1">Uncharacterized protein</fullName>
    </submittedName>
</protein>
<dbReference type="RefSeq" id="WP_209909477.1">
    <property type="nucleotide sequence ID" value="NZ_BAAAMI010000013.1"/>
</dbReference>
<dbReference type="Proteomes" id="UP000766570">
    <property type="component" value="Unassembled WGS sequence"/>
</dbReference>
<name>A0ABS4WHV8_9MICC</name>
<accession>A0ABS4WHV8</accession>
<comment type="caution">
    <text evidence="1">The sequence shown here is derived from an EMBL/GenBank/DDBJ whole genome shotgun (WGS) entry which is preliminary data.</text>
</comment>
<organism evidence="1 2">
    <name type="scientific">Paeniglutamicibacter psychrophenolicus</name>
    <dbReference type="NCBI Taxonomy" id="257454"/>
    <lineage>
        <taxon>Bacteria</taxon>
        <taxon>Bacillati</taxon>
        <taxon>Actinomycetota</taxon>
        <taxon>Actinomycetes</taxon>
        <taxon>Micrococcales</taxon>
        <taxon>Micrococcaceae</taxon>
        <taxon>Paeniglutamicibacter</taxon>
    </lineage>
</organism>
<evidence type="ECO:0000313" key="2">
    <source>
        <dbReference type="Proteomes" id="UP000766570"/>
    </source>
</evidence>
<dbReference type="EMBL" id="JAGIOE010000001">
    <property type="protein sequence ID" value="MBP2375596.1"/>
    <property type="molecule type" value="Genomic_DNA"/>
</dbReference>
<gene>
    <name evidence="1" type="ORF">JOF46_003508</name>
</gene>
<keyword evidence="2" id="KW-1185">Reference proteome</keyword>